<organism evidence="3 4">
    <name type="scientific">Anaerosalibacter bizertensis</name>
    <dbReference type="NCBI Taxonomy" id="932217"/>
    <lineage>
        <taxon>Bacteria</taxon>
        <taxon>Bacillati</taxon>
        <taxon>Bacillota</taxon>
        <taxon>Tissierellia</taxon>
        <taxon>Tissierellales</taxon>
        <taxon>Sporanaerobacteraceae</taxon>
        <taxon>Anaerosalibacter</taxon>
    </lineage>
</organism>
<feature type="coiled-coil region" evidence="1">
    <location>
        <begin position="63"/>
        <end position="90"/>
    </location>
</feature>
<dbReference type="EMBL" id="VULR01000001">
    <property type="protein sequence ID" value="MSS42415.1"/>
    <property type="molecule type" value="Genomic_DNA"/>
</dbReference>
<dbReference type="RefSeq" id="WP_154482021.1">
    <property type="nucleotide sequence ID" value="NZ_JAHLOA010000006.1"/>
</dbReference>
<protein>
    <submittedName>
        <fullName evidence="3">DUF1573 domain-containing protein</fullName>
    </submittedName>
</protein>
<dbReference type="Proteomes" id="UP001108123">
    <property type="component" value="Unassembled WGS sequence"/>
</dbReference>
<dbReference type="AlphaFoldDB" id="A0A844FEK4"/>
<dbReference type="Proteomes" id="UP000462760">
    <property type="component" value="Unassembled WGS sequence"/>
</dbReference>
<keyword evidence="5" id="KW-1185">Reference proteome</keyword>
<evidence type="ECO:0000313" key="2">
    <source>
        <dbReference type="EMBL" id="MCG4564387.1"/>
    </source>
</evidence>
<evidence type="ECO:0000313" key="3">
    <source>
        <dbReference type="EMBL" id="MSS42415.1"/>
    </source>
</evidence>
<dbReference type="OrthoDB" id="2988649at2"/>
<evidence type="ECO:0000256" key="1">
    <source>
        <dbReference type="SAM" id="Coils"/>
    </source>
</evidence>
<dbReference type="EMBL" id="JAKNID010000006">
    <property type="protein sequence ID" value="MCG4564387.1"/>
    <property type="molecule type" value="Genomic_DNA"/>
</dbReference>
<proteinExistence type="predicted"/>
<sequence length="138" mass="15562">MSRNSESIDENMICSEFQEKVSEVLIRHKSILDIVTKLDEYNARINRAVMKSVTSCGCISIEASKQKYNKETLEELRESLENHVNGELCEVCSEKIEAEMGAYAFYLASLCNTLGISLTDVIIKELNNLKTLGVYSLK</sequence>
<name>A0A844FEK4_9FIRM</name>
<gene>
    <name evidence="3" type="ORF">FYJ27_01505</name>
    <name evidence="2" type="ORF">L0P62_02890</name>
</gene>
<evidence type="ECO:0000313" key="4">
    <source>
        <dbReference type="Proteomes" id="UP000462760"/>
    </source>
</evidence>
<reference evidence="2" key="2">
    <citation type="submission" date="2022-01" db="EMBL/GenBank/DDBJ databases">
        <title>Collection of gut derived symbiotic bacterial strains cultured from healthy donors.</title>
        <authorList>
            <person name="Lin H."/>
            <person name="Kohout C."/>
            <person name="Waligurski E."/>
            <person name="Pamer E.G."/>
        </authorList>
    </citation>
    <scope>NUCLEOTIDE SEQUENCE</scope>
    <source>
        <strain evidence="2">MSK.14.39</strain>
    </source>
</reference>
<comment type="caution">
    <text evidence="3">The sequence shown here is derived from an EMBL/GenBank/DDBJ whole genome shotgun (WGS) entry which is preliminary data.</text>
</comment>
<evidence type="ECO:0000313" key="5">
    <source>
        <dbReference type="Proteomes" id="UP001108123"/>
    </source>
</evidence>
<reference evidence="3 4" key="1">
    <citation type="submission" date="2019-08" db="EMBL/GenBank/DDBJ databases">
        <title>In-depth cultivation of the pig gut microbiome towards novel bacterial diversity and tailored functional studies.</title>
        <authorList>
            <person name="Wylensek D."/>
            <person name="Hitch T.C.A."/>
            <person name="Clavel T."/>
        </authorList>
    </citation>
    <scope>NUCLEOTIDE SEQUENCE [LARGE SCALE GENOMIC DNA]</scope>
    <source>
        <strain evidence="3 4">Med78-601-WT-4W-RMD-3</strain>
    </source>
</reference>
<accession>A0A844FEK4</accession>
<keyword evidence="1" id="KW-0175">Coiled coil</keyword>